<keyword evidence="5" id="KW-1185">Reference proteome</keyword>
<sequence>MTESTRVALVTGAAQGLGLAIALRLADDGLDIAVNDVPPKSEVLKQIVTQIEAKGRRAIVITGDVSSEENVKTMIDQAVVALGSLDVMVANAGILVSMSLLETTVEDWDHIFSINARGVMLCYKYAALQMIKQGRGGRIIGASSSAGKLAAINMCGYSAVKAVVRSLTQAAAQELQPYNITVNAYAPGLVNTPMVQHPDDAINGGPVSTAAKTFGLPKGTKIMEPDVVANLVSYFVQADADFMTGQTIAIDSGRTMD</sequence>
<dbReference type="PANTHER" id="PTHR24321">
    <property type="entry name" value="DEHYDROGENASES, SHORT CHAIN"/>
    <property type="match status" value="1"/>
</dbReference>
<evidence type="ECO:0000313" key="4">
    <source>
        <dbReference type="EMBL" id="EMD34720.1"/>
    </source>
</evidence>
<evidence type="ECO:0000256" key="2">
    <source>
        <dbReference type="ARBA" id="ARBA00023002"/>
    </source>
</evidence>
<dbReference type="HOGENOM" id="CLU_010194_1_0_1"/>
<dbReference type="InterPro" id="IPR036291">
    <property type="entry name" value="NAD(P)-bd_dom_sf"/>
</dbReference>
<reference evidence="4 5" key="1">
    <citation type="journal article" date="2012" name="Proc. Natl. Acad. Sci. U.S.A.">
        <title>Comparative genomics of Ceriporiopsis subvermispora and Phanerochaete chrysosporium provide insight into selective ligninolysis.</title>
        <authorList>
            <person name="Fernandez-Fueyo E."/>
            <person name="Ruiz-Duenas F.J."/>
            <person name="Ferreira P."/>
            <person name="Floudas D."/>
            <person name="Hibbett D.S."/>
            <person name="Canessa P."/>
            <person name="Larrondo L.F."/>
            <person name="James T.Y."/>
            <person name="Seelenfreund D."/>
            <person name="Lobos S."/>
            <person name="Polanco R."/>
            <person name="Tello M."/>
            <person name="Honda Y."/>
            <person name="Watanabe T."/>
            <person name="Watanabe T."/>
            <person name="Ryu J.S."/>
            <person name="Kubicek C.P."/>
            <person name="Schmoll M."/>
            <person name="Gaskell J."/>
            <person name="Hammel K.E."/>
            <person name="St John F.J."/>
            <person name="Vanden Wymelenberg A."/>
            <person name="Sabat G."/>
            <person name="Splinter BonDurant S."/>
            <person name="Syed K."/>
            <person name="Yadav J.S."/>
            <person name="Doddapaneni H."/>
            <person name="Subramanian V."/>
            <person name="Lavin J.L."/>
            <person name="Oguiza J.A."/>
            <person name="Perez G."/>
            <person name="Pisabarro A.G."/>
            <person name="Ramirez L."/>
            <person name="Santoyo F."/>
            <person name="Master E."/>
            <person name="Coutinho P.M."/>
            <person name="Henrissat B."/>
            <person name="Lombard V."/>
            <person name="Magnuson J.K."/>
            <person name="Kuees U."/>
            <person name="Hori C."/>
            <person name="Igarashi K."/>
            <person name="Samejima M."/>
            <person name="Held B.W."/>
            <person name="Barry K.W."/>
            <person name="LaButti K.M."/>
            <person name="Lapidus A."/>
            <person name="Lindquist E.A."/>
            <person name="Lucas S.M."/>
            <person name="Riley R."/>
            <person name="Salamov A.A."/>
            <person name="Hoffmeister D."/>
            <person name="Schwenk D."/>
            <person name="Hadar Y."/>
            <person name="Yarden O."/>
            <person name="de Vries R.P."/>
            <person name="Wiebenga A."/>
            <person name="Stenlid J."/>
            <person name="Eastwood D."/>
            <person name="Grigoriev I.V."/>
            <person name="Berka R.M."/>
            <person name="Blanchette R.A."/>
            <person name="Kersten P."/>
            <person name="Martinez A.T."/>
            <person name="Vicuna R."/>
            <person name="Cullen D."/>
        </authorList>
    </citation>
    <scope>NUCLEOTIDE SEQUENCE [LARGE SCALE GENOMIC DNA]</scope>
    <source>
        <strain evidence="4 5">B</strain>
    </source>
</reference>
<evidence type="ECO:0008006" key="6">
    <source>
        <dbReference type="Google" id="ProtNLM"/>
    </source>
</evidence>
<dbReference type="FunFam" id="3.40.50.720:FF:000084">
    <property type="entry name" value="Short-chain dehydrogenase reductase"/>
    <property type="match status" value="1"/>
</dbReference>
<proteinExistence type="inferred from homology"/>
<dbReference type="PRINTS" id="PR00080">
    <property type="entry name" value="SDRFAMILY"/>
</dbReference>
<dbReference type="Pfam" id="PF00106">
    <property type="entry name" value="adh_short"/>
    <property type="match status" value="1"/>
</dbReference>
<evidence type="ECO:0000256" key="3">
    <source>
        <dbReference type="RuleBase" id="RU000363"/>
    </source>
</evidence>
<evidence type="ECO:0000313" key="5">
    <source>
        <dbReference type="Proteomes" id="UP000016930"/>
    </source>
</evidence>
<dbReference type="SUPFAM" id="SSF51735">
    <property type="entry name" value="NAD(P)-binding Rossmann-fold domains"/>
    <property type="match status" value="1"/>
</dbReference>
<protein>
    <recommendedName>
        <fullName evidence="6">NAD-binding protein</fullName>
    </recommendedName>
</protein>
<dbReference type="EMBL" id="KB445802">
    <property type="protein sequence ID" value="EMD34720.1"/>
    <property type="molecule type" value="Genomic_DNA"/>
</dbReference>
<dbReference type="GO" id="GO:0016491">
    <property type="term" value="F:oxidoreductase activity"/>
    <property type="evidence" value="ECO:0007669"/>
    <property type="project" value="UniProtKB-KW"/>
</dbReference>
<name>M2QRA4_CERS8</name>
<dbReference type="Gene3D" id="3.40.50.720">
    <property type="entry name" value="NAD(P)-binding Rossmann-like Domain"/>
    <property type="match status" value="1"/>
</dbReference>
<keyword evidence="2" id="KW-0560">Oxidoreductase</keyword>
<dbReference type="Proteomes" id="UP000016930">
    <property type="component" value="Unassembled WGS sequence"/>
</dbReference>
<dbReference type="AlphaFoldDB" id="M2QRA4"/>
<dbReference type="PRINTS" id="PR00081">
    <property type="entry name" value="GDHRDH"/>
</dbReference>
<dbReference type="InterPro" id="IPR002347">
    <property type="entry name" value="SDR_fam"/>
</dbReference>
<dbReference type="STRING" id="914234.M2QRA4"/>
<dbReference type="OrthoDB" id="498125at2759"/>
<evidence type="ECO:0000256" key="1">
    <source>
        <dbReference type="ARBA" id="ARBA00006484"/>
    </source>
</evidence>
<gene>
    <name evidence="4" type="ORF">CERSUDRAFT_116912</name>
</gene>
<organism evidence="4 5">
    <name type="scientific">Ceriporiopsis subvermispora (strain B)</name>
    <name type="common">White-rot fungus</name>
    <name type="synonym">Gelatoporia subvermispora</name>
    <dbReference type="NCBI Taxonomy" id="914234"/>
    <lineage>
        <taxon>Eukaryota</taxon>
        <taxon>Fungi</taxon>
        <taxon>Dikarya</taxon>
        <taxon>Basidiomycota</taxon>
        <taxon>Agaricomycotina</taxon>
        <taxon>Agaricomycetes</taxon>
        <taxon>Polyporales</taxon>
        <taxon>Gelatoporiaceae</taxon>
        <taxon>Gelatoporia</taxon>
    </lineage>
</organism>
<comment type="similarity">
    <text evidence="1 3">Belongs to the short-chain dehydrogenases/reductases (SDR) family.</text>
</comment>
<dbReference type="PANTHER" id="PTHR24321:SF8">
    <property type="entry name" value="ESTRADIOL 17-BETA-DEHYDROGENASE 8-RELATED"/>
    <property type="match status" value="1"/>
</dbReference>
<accession>M2QRA4</accession>